<reference evidence="1 2" key="1">
    <citation type="submission" date="2020-04" db="EMBL/GenBank/DDBJ databases">
        <title>Description of novel Gluconacetobacter.</title>
        <authorList>
            <person name="Sombolestani A."/>
        </authorList>
    </citation>
    <scope>NUCLEOTIDE SEQUENCE [LARGE SCALE GENOMIC DNA]</scope>
    <source>
        <strain evidence="1 2">LMG 21311</strain>
    </source>
</reference>
<dbReference type="Proteomes" id="UP000555756">
    <property type="component" value="Unassembled WGS sequence"/>
</dbReference>
<dbReference type="RefSeq" id="WP_183119417.1">
    <property type="nucleotide sequence ID" value="NZ_JABEQF010000006.1"/>
</dbReference>
<keyword evidence="2" id="KW-1185">Reference proteome</keyword>
<dbReference type="SUPFAM" id="SSF51230">
    <property type="entry name" value="Single hybrid motif"/>
    <property type="match status" value="1"/>
</dbReference>
<protein>
    <recommendedName>
        <fullName evidence="3">Acetyl-CoA carboxylase</fullName>
    </recommendedName>
</protein>
<sequence length="126" mass="13320">MTVLDDLPHLVARMRAHGVRRLSSADDESALTLVLAPEVVSGPSPAAEISPPPSVTPVLSPEMGIFHPAGPVEERPVEQDEIVGFVEIGAVLLPVTAPRGGMLGHPLVEKGEVVGYHLSLFEIRHG</sequence>
<dbReference type="InterPro" id="IPR011053">
    <property type="entry name" value="Single_hybrid_motif"/>
</dbReference>
<proteinExistence type="predicted"/>
<evidence type="ECO:0000313" key="2">
    <source>
        <dbReference type="Proteomes" id="UP000555756"/>
    </source>
</evidence>
<comment type="caution">
    <text evidence="1">The sequence shown here is derived from an EMBL/GenBank/DDBJ whole genome shotgun (WGS) entry which is preliminary data.</text>
</comment>
<dbReference type="AlphaFoldDB" id="A0A7W4PF78"/>
<dbReference type="EMBL" id="JABEQF010000006">
    <property type="protein sequence ID" value="MBB2190274.1"/>
    <property type="molecule type" value="Genomic_DNA"/>
</dbReference>
<evidence type="ECO:0008006" key="3">
    <source>
        <dbReference type="Google" id="ProtNLM"/>
    </source>
</evidence>
<organism evidence="1 2">
    <name type="scientific">Gluconacetobacter azotocaptans</name>
    <dbReference type="NCBI Taxonomy" id="142834"/>
    <lineage>
        <taxon>Bacteria</taxon>
        <taxon>Pseudomonadati</taxon>
        <taxon>Pseudomonadota</taxon>
        <taxon>Alphaproteobacteria</taxon>
        <taxon>Acetobacterales</taxon>
        <taxon>Acetobacteraceae</taxon>
        <taxon>Gluconacetobacter</taxon>
    </lineage>
</organism>
<accession>A0A7W4PF78</accession>
<name>A0A7W4PF78_9PROT</name>
<evidence type="ECO:0000313" key="1">
    <source>
        <dbReference type="EMBL" id="MBB2190274.1"/>
    </source>
</evidence>
<gene>
    <name evidence="1" type="ORF">HLH34_09895</name>
</gene>